<organism evidence="1 2">
    <name type="scientific">Citrus unshiu</name>
    <name type="common">Satsuma mandarin</name>
    <name type="synonym">Citrus nobilis var. unshiu</name>
    <dbReference type="NCBI Taxonomy" id="55188"/>
    <lineage>
        <taxon>Eukaryota</taxon>
        <taxon>Viridiplantae</taxon>
        <taxon>Streptophyta</taxon>
        <taxon>Embryophyta</taxon>
        <taxon>Tracheophyta</taxon>
        <taxon>Spermatophyta</taxon>
        <taxon>Magnoliopsida</taxon>
        <taxon>eudicotyledons</taxon>
        <taxon>Gunneridae</taxon>
        <taxon>Pentapetalae</taxon>
        <taxon>rosids</taxon>
        <taxon>malvids</taxon>
        <taxon>Sapindales</taxon>
        <taxon>Rutaceae</taxon>
        <taxon>Aurantioideae</taxon>
        <taxon>Citrus</taxon>
    </lineage>
</organism>
<dbReference type="Proteomes" id="UP000236630">
    <property type="component" value="Unassembled WGS sequence"/>
</dbReference>
<proteinExistence type="predicted"/>
<reference evidence="1 2" key="1">
    <citation type="journal article" date="2017" name="Front. Genet.">
        <title>Draft sequencing of the heterozygous diploid genome of Satsuma (Citrus unshiu Marc.) using a hybrid assembly approach.</title>
        <authorList>
            <person name="Shimizu T."/>
            <person name="Tanizawa Y."/>
            <person name="Mochizuki T."/>
            <person name="Nagasaki H."/>
            <person name="Yoshioka T."/>
            <person name="Toyoda A."/>
            <person name="Fujiyama A."/>
            <person name="Kaminuma E."/>
            <person name="Nakamura Y."/>
        </authorList>
    </citation>
    <scope>NUCLEOTIDE SEQUENCE [LARGE SCALE GENOMIC DNA]</scope>
    <source>
        <strain evidence="2">cv. Miyagawa wase</strain>
    </source>
</reference>
<keyword evidence="2" id="KW-1185">Reference proteome</keyword>
<dbReference type="EMBL" id="BDQV01000057">
    <property type="protein sequence ID" value="GAY49892.1"/>
    <property type="molecule type" value="Genomic_DNA"/>
</dbReference>
<dbReference type="AlphaFoldDB" id="A0A2H5PC02"/>
<name>A0A2H5PC02_CITUN</name>
<evidence type="ECO:0000313" key="2">
    <source>
        <dbReference type="Proteomes" id="UP000236630"/>
    </source>
</evidence>
<accession>A0A2H5PC02</accession>
<gene>
    <name evidence="1" type="ORF">CUMW_122520</name>
</gene>
<protein>
    <submittedName>
        <fullName evidence="1">Uncharacterized protein</fullName>
    </submittedName>
</protein>
<comment type="caution">
    <text evidence="1">The sequence shown here is derived from an EMBL/GenBank/DDBJ whole genome shotgun (WGS) entry which is preliminary data.</text>
</comment>
<sequence length="85" mass="9836">MKKILKETKYTTKIQPQRQGVAPTIILEYKGTTIFKKDTILSIAWIDTIIESAVVDPDQSFQYFTRIDTLFNEGVKLPLLKEEPF</sequence>
<evidence type="ECO:0000313" key="1">
    <source>
        <dbReference type="EMBL" id="GAY49892.1"/>
    </source>
</evidence>